<reference evidence="2" key="1">
    <citation type="submission" date="2016-10" db="EMBL/GenBank/DDBJ databases">
        <authorList>
            <person name="Varghese N."/>
            <person name="Submissions S."/>
        </authorList>
    </citation>
    <scope>NUCLEOTIDE SEQUENCE [LARGE SCALE GENOMIC DNA]</scope>
    <source>
        <strain evidence="2">DSM 44142</strain>
    </source>
</reference>
<organism evidence="1 2">
    <name type="scientific">Tsukamurella pulmonis</name>
    <dbReference type="NCBI Taxonomy" id="47312"/>
    <lineage>
        <taxon>Bacteria</taxon>
        <taxon>Bacillati</taxon>
        <taxon>Actinomycetota</taxon>
        <taxon>Actinomycetes</taxon>
        <taxon>Mycobacteriales</taxon>
        <taxon>Tsukamurellaceae</taxon>
        <taxon>Tsukamurella</taxon>
    </lineage>
</organism>
<dbReference type="AlphaFoldDB" id="A0A1H1AC72"/>
<evidence type="ECO:0000313" key="2">
    <source>
        <dbReference type="Proteomes" id="UP000183053"/>
    </source>
</evidence>
<accession>A0A1H1AC72</accession>
<protein>
    <submittedName>
        <fullName evidence="1">Uncharacterized protein</fullName>
    </submittedName>
</protein>
<gene>
    <name evidence="1" type="ORF">SAMN04489765_0153</name>
</gene>
<sequence length="187" mass="21179">MSSRSKSTITTDELRGRLSCERRLFAHDTPMQCEFHVWVRSAIRRLEEPHTPAEARQVFEEWLVHRAPFVRPLKERLLPWRWGKNLAPLPSGLRLVDTGGLYEEDLDAVERRLALSVVDSLQVAVAPGIEIAREAAQAAIDGDSRSGSTVSKRDRVLAMTDEERARAGVFIFDPSRYRAGRDADDEI</sequence>
<keyword evidence="2" id="KW-1185">Reference proteome</keyword>
<dbReference type="RefSeq" id="WP_068563761.1">
    <property type="nucleotide sequence ID" value="NZ_FNLF01000002.1"/>
</dbReference>
<proteinExistence type="predicted"/>
<dbReference type="Proteomes" id="UP000183053">
    <property type="component" value="Unassembled WGS sequence"/>
</dbReference>
<dbReference type="STRING" id="47312.SAMN04489765_0153"/>
<evidence type="ECO:0000313" key="1">
    <source>
        <dbReference type="EMBL" id="SDQ37224.1"/>
    </source>
</evidence>
<dbReference type="EMBL" id="FNLF01000002">
    <property type="protein sequence ID" value="SDQ37224.1"/>
    <property type="molecule type" value="Genomic_DNA"/>
</dbReference>
<name>A0A1H1AC72_9ACTN</name>